<organism evidence="1 2">
    <name type="scientific">Cercospora beticola</name>
    <name type="common">Sugarbeet leaf spot fungus</name>
    <dbReference type="NCBI Taxonomy" id="122368"/>
    <lineage>
        <taxon>Eukaryota</taxon>
        <taxon>Fungi</taxon>
        <taxon>Dikarya</taxon>
        <taxon>Ascomycota</taxon>
        <taxon>Pezizomycotina</taxon>
        <taxon>Dothideomycetes</taxon>
        <taxon>Dothideomycetidae</taxon>
        <taxon>Mycosphaerellales</taxon>
        <taxon>Mycosphaerellaceae</taxon>
        <taxon>Cercospora</taxon>
    </lineage>
</organism>
<evidence type="ECO:0000313" key="2">
    <source>
        <dbReference type="Proteomes" id="UP001302367"/>
    </source>
</evidence>
<name>A0ABZ0NQ71_CERBT</name>
<dbReference type="Proteomes" id="UP001302367">
    <property type="component" value="Chromosome 4"/>
</dbReference>
<proteinExistence type="predicted"/>
<sequence length="65" mass="7622">MRSTDLQEIAIWQSCFRYQRPTFLSVRLHDAFLNIASVRMLCGREGNVKDFLLWVDELSRTGVKC</sequence>
<evidence type="ECO:0000313" key="1">
    <source>
        <dbReference type="EMBL" id="WPB01611.1"/>
    </source>
</evidence>
<keyword evidence="2" id="KW-1185">Reference proteome</keyword>
<gene>
    <name evidence="1" type="ORF">RHO25_006240</name>
</gene>
<dbReference type="GeneID" id="90644233"/>
<dbReference type="RefSeq" id="XP_065458833.1">
    <property type="nucleotide sequence ID" value="XM_065602761.1"/>
</dbReference>
<protein>
    <submittedName>
        <fullName evidence="1">Uncharacterized protein</fullName>
    </submittedName>
</protein>
<dbReference type="EMBL" id="CP134187">
    <property type="protein sequence ID" value="WPB01611.1"/>
    <property type="molecule type" value="Genomic_DNA"/>
</dbReference>
<reference evidence="1 2" key="1">
    <citation type="submission" date="2023-09" db="EMBL/GenBank/DDBJ databases">
        <title>Complete-Gapless Cercospora beticola genome.</title>
        <authorList>
            <person name="Wyatt N.A."/>
            <person name="Spanner R.E."/>
            <person name="Bolton M.D."/>
        </authorList>
    </citation>
    <scope>NUCLEOTIDE SEQUENCE [LARGE SCALE GENOMIC DNA]</scope>
    <source>
        <strain evidence="1">Cb09-40</strain>
    </source>
</reference>
<accession>A0ABZ0NQ71</accession>